<dbReference type="InterPro" id="IPR005079">
    <property type="entry name" value="Peptidase_C45_hydrolase"/>
</dbReference>
<gene>
    <name evidence="2" type="ORF">S01H1_09892</name>
</gene>
<sequence>MADGSGIPFEDIALVEMGEDAIRRMAGLDVNDEKENLESCSAFAMTHSDRGPILGKTSDTHGLNTERIFDIEIRDYTDSYRLMMCGYGILNDQGLAVGDANAHYRRYTNIGSGSAKDLALIVARYCPDVDSALSYLRQYSVTDDGRHLCFADKSGKAAAVELGNGELQNVRKADSTGYVYVTNTSPSDSMRIHDTNDEDYRQNSDSRLATFERMFSDPGFEFTFDNAKAIITNHDTVGAICQHGDEYPWQWHTVRSRLILPAEMKYYLLAKGDEAGSWHPCLNDWREYEFEMATTVEPKPLALRPESIKLEQNYPNPFNAQTTISYTLMKEAQIEITVFNLMGEKVRLLESEFVFKGTHTTIWNGTDDSGRPVGSGAYYYQLKTDDAILTKRMTLIK</sequence>
<reference evidence="2" key="1">
    <citation type="journal article" date="2014" name="Front. Microbiol.">
        <title>High frequency of phylogenetically diverse reductive dehalogenase-homologous genes in deep subseafloor sedimentary metagenomes.</title>
        <authorList>
            <person name="Kawai M."/>
            <person name="Futagami T."/>
            <person name="Toyoda A."/>
            <person name="Takaki Y."/>
            <person name="Nishi S."/>
            <person name="Hori S."/>
            <person name="Arai W."/>
            <person name="Tsubouchi T."/>
            <person name="Morono Y."/>
            <person name="Uchiyama I."/>
            <person name="Ito T."/>
            <person name="Fujiyama A."/>
            <person name="Inagaki F."/>
            <person name="Takami H."/>
        </authorList>
    </citation>
    <scope>NUCLEOTIDE SEQUENCE</scope>
    <source>
        <strain evidence="2">Expedition CK06-06</strain>
    </source>
</reference>
<dbReference type="EMBL" id="BARS01005052">
    <property type="protein sequence ID" value="GAF68074.1"/>
    <property type="molecule type" value="Genomic_DNA"/>
</dbReference>
<dbReference type="InterPro" id="IPR026444">
    <property type="entry name" value="Secre_tail"/>
</dbReference>
<proteinExistence type="predicted"/>
<feature type="domain" description="Peptidase C45 hydrolase" evidence="1">
    <location>
        <begin position="50"/>
        <end position="268"/>
    </location>
</feature>
<evidence type="ECO:0000313" key="2">
    <source>
        <dbReference type="EMBL" id="GAF68074.1"/>
    </source>
</evidence>
<comment type="caution">
    <text evidence="2">The sequence shown here is derived from an EMBL/GenBank/DDBJ whole genome shotgun (WGS) entry which is preliminary data.</text>
</comment>
<organism evidence="2">
    <name type="scientific">marine sediment metagenome</name>
    <dbReference type="NCBI Taxonomy" id="412755"/>
    <lineage>
        <taxon>unclassified sequences</taxon>
        <taxon>metagenomes</taxon>
        <taxon>ecological metagenomes</taxon>
    </lineage>
</organism>
<dbReference type="AlphaFoldDB" id="X0RGT4"/>
<dbReference type="Gene3D" id="2.60.40.4070">
    <property type="match status" value="1"/>
</dbReference>
<accession>X0RGT4</accession>
<dbReference type="Gene3D" id="3.60.60.10">
    <property type="entry name" value="Penicillin V Acylase, Chain A"/>
    <property type="match status" value="1"/>
</dbReference>
<dbReference type="NCBIfam" id="TIGR04183">
    <property type="entry name" value="Por_Secre_tail"/>
    <property type="match status" value="1"/>
</dbReference>
<dbReference type="Pfam" id="PF03417">
    <property type="entry name" value="AAT"/>
    <property type="match status" value="1"/>
</dbReference>
<name>X0RGT4_9ZZZZ</name>
<protein>
    <recommendedName>
        <fullName evidence="1">Peptidase C45 hydrolase domain-containing protein</fullName>
    </recommendedName>
</protein>
<evidence type="ECO:0000259" key="1">
    <source>
        <dbReference type="Pfam" id="PF03417"/>
    </source>
</evidence>